<accession>A0A5B2TAC4</accession>
<organism evidence="1 2">
    <name type="scientific">Teichococcus oryzae</name>
    <dbReference type="NCBI Taxonomy" id="1608942"/>
    <lineage>
        <taxon>Bacteria</taxon>
        <taxon>Pseudomonadati</taxon>
        <taxon>Pseudomonadota</taxon>
        <taxon>Alphaproteobacteria</taxon>
        <taxon>Acetobacterales</taxon>
        <taxon>Roseomonadaceae</taxon>
        <taxon>Roseomonas</taxon>
    </lineage>
</organism>
<proteinExistence type="predicted"/>
<gene>
    <name evidence="1" type="ORF">F0Q34_19715</name>
</gene>
<evidence type="ECO:0000313" key="2">
    <source>
        <dbReference type="Proteomes" id="UP000322110"/>
    </source>
</evidence>
<protein>
    <submittedName>
        <fullName evidence="1">DUF924 domain-containing protein</fullName>
    </submittedName>
</protein>
<comment type="caution">
    <text evidence="1">The sequence shown here is derived from an EMBL/GenBank/DDBJ whole genome shotgun (WGS) entry which is preliminary data.</text>
</comment>
<name>A0A5B2TAC4_9PROT</name>
<dbReference type="EMBL" id="VUKA01000023">
    <property type="protein sequence ID" value="KAA2211527.1"/>
    <property type="molecule type" value="Genomic_DNA"/>
</dbReference>
<sequence length="195" mass="22486">MSGLDRQQKAILDFWFADGLDTQRAAWFRRDEAFDEAIRKSFWTLPDQARDGAFDHWLGTPEGSLALLLVLDQFPRNLFRGQERAFAYDPKAREAAREAVLTHRHDEALPPAARVFLYLPFEHSEALADQDLSVSLFERLRDYPEHRAEGGSIDYALRHRDVIRRFGRFPHRNAILGRASTAEEEAYLREPGAGF</sequence>
<reference evidence="1 2" key="1">
    <citation type="journal article" date="2015" name="Int. J. Syst. Evol. Microbiol.">
        <title>Roseomonas oryzae sp. nov., isolated from paddy rhizosphere soil.</title>
        <authorList>
            <person name="Ramaprasad E.V."/>
            <person name="Sasikala Ch."/>
            <person name="Ramana Ch.V."/>
        </authorList>
    </citation>
    <scope>NUCLEOTIDE SEQUENCE [LARGE SCALE GENOMIC DNA]</scope>
    <source>
        <strain evidence="1 2">KCTC 42542</strain>
    </source>
</reference>
<dbReference type="Pfam" id="PF06041">
    <property type="entry name" value="DUF924"/>
    <property type="match status" value="1"/>
</dbReference>
<dbReference type="AlphaFoldDB" id="A0A5B2TAC4"/>
<dbReference type="Gene3D" id="1.25.40.10">
    <property type="entry name" value="Tetratricopeptide repeat domain"/>
    <property type="match status" value="1"/>
</dbReference>
<dbReference type="RefSeq" id="WP_149814041.1">
    <property type="nucleotide sequence ID" value="NZ_VUKA01000023.1"/>
</dbReference>
<evidence type="ECO:0000313" key="1">
    <source>
        <dbReference type="EMBL" id="KAA2211527.1"/>
    </source>
</evidence>
<keyword evidence="2" id="KW-1185">Reference proteome</keyword>
<dbReference type="Gene3D" id="1.20.58.320">
    <property type="entry name" value="TPR-like"/>
    <property type="match status" value="1"/>
</dbReference>
<dbReference type="OrthoDB" id="7593450at2"/>
<dbReference type="Proteomes" id="UP000322110">
    <property type="component" value="Unassembled WGS sequence"/>
</dbReference>
<dbReference type="InterPro" id="IPR011990">
    <property type="entry name" value="TPR-like_helical_dom_sf"/>
</dbReference>
<dbReference type="SUPFAM" id="SSF48452">
    <property type="entry name" value="TPR-like"/>
    <property type="match status" value="1"/>
</dbReference>
<dbReference type="InterPro" id="IPR010323">
    <property type="entry name" value="DUF924"/>
</dbReference>